<dbReference type="Proteomes" id="UP000224567">
    <property type="component" value="Unassembled WGS sequence"/>
</dbReference>
<comment type="caution">
    <text evidence="1">The sequence shown here is derived from an EMBL/GenBank/DDBJ whole genome shotgun (WGS) entry which is preliminary data.</text>
</comment>
<dbReference type="GO" id="GO:0070939">
    <property type="term" value="C:Dsl1/NZR complex"/>
    <property type="evidence" value="ECO:0007669"/>
    <property type="project" value="InterPro"/>
</dbReference>
<evidence type="ECO:0000313" key="2">
    <source>
        <dbReference type="Proteomes" id="UP000224567"/>
    </source>
</evidence>
<reference evidence="2" key="2">
    <citation type="journal article" date="2017" name="J. Anim. Genet.">
        <title>Multiple reference genome sequences of hot pepper reveal the massive evolution of plant disease resistance genes by retroduplication.</title>
        <authorList>
            <person name="Kim S."/>
            <person name="Park J."/>
            <person name="Yeom S.-I."/>
            <person name="Kim Y.-M."/>
            <person name="Seo E."/>
            <person name="Kim K.-T."/>
            <person name="Kim M.-S."/>
            <person name="Lee J.M."/>
            <person name="Cheong K."/>
            <person name="Shin H.-S."/>
            <person name="Kim S.-B."/>
            <person name="Han K."/>
            <person name="Lee J."/>
            <person name="Park M."/>
            <person name="Lee H.-A."/>
            <person name="Lee H.-Y."/>
            <person name="Lee Y."/>
            <person name="Oh S."/>
            <person name="Lee J.H."/>
            <person name="Choi E."/>
            <person name="Choi E."/>
            <person name="Lee S.E."/>
            <person name="Jeon J."/>
            <person name="Kim H."/>
            <person name="Choi G."/>
            <person name="Song H."/>
            <person name="Lee J."/>
            <person name="Lee S.-C."/>
            <person name="Kwon J.-K."/>
            <person name="Lee H.-Y."/>
            <person name="Koo N."/>
            <person name="Hong Y."/>
            <person name="Kim R.W."/>
            <person name="Kang W.-H."/>
            <person name="Huh J.H."/>
            <person name="Kang B.-C."/>
            <person name="Yang T.-J."/>
            <person name="Lee Y.-H."/>
            <person name="Bennetzen J.L."/>
            <person name="Choi D."/>
        </authorList>
    </citation>
    <scope>NUCLEOTIDE SEQUENCE [LARGE SCALE GENOMIC DNA]</scope>
    <source>
        <strain evidence="2">cv. PBC81</strain>
    </source>
</reference>
<proteinExistence type="predicted"/>
<evidence type="ECO:0000313" key="1">
    <source>
        <dbReference type="EMBL" id="PHT48138.1"/>
    </source>
</evidence>
<organism evidence="1 2">
    <name type="scientific">Capsicum baccatum</name>
    <name type="common">Peruvian pepper</name>
    <dbReference type="NCBI Taxonomy" id="33114"/>
    <lineage>
        <taxon>Eukaryota</taxon>
        <taxon>Viridiplantae</taxon>
        <taxon>Streptophyta</taxon>
        <taxon>Embryophyta</taxon>
        <taxon>Tracheophyta</taxon>
        <taxon>Spermatophyta</taxon>
        <taxon>Magnoliopsida</taxon>
        <taxon>eudicotyledons</taxon>
        <taxon>Gunneridae</taxon>
        <taxon>Pentapetalae</taxon>
        <taxon>asterids</taxon>
        <taxon>lamiids</taxon>
        <taxon>Solanales</taxon>
        <taxon>Solanaceae</taxon>
        <taxon>Solanoideae</taxon>
        <taxon>Capsiceae</taxon>
        <taxon>Capsicum</taxon>
    </lineage>
</organism>
<dbReference type="GO" id="GO:0006890">
    <property type="term" value="P:retrograde vesicle-mediated transport, Golgi to endoplasmic reticulum"/>
    <property type="evidence" value="ECO:0007669"/>
    <property type="project" value="InterPro"/>
</dbReference>
<gene>
    <name evidence="1" type="ORF">CQW23_12346</name>
</gene>
<dbReference type="AlphaFoldDB" id="A0A2G2WS96"/>
<dbReference type="PANTHER" id="PTHR13520">
    <property type="entry name" value="RAD50-INTERACTING PROTEIN 1 RINT-1"/>
    <property type="match status" value="1"/>
</dbReference>
<dbReference type="InterPro" id="IPR007528">
    <property type="entry name" value="RINT1_Tip20"/>
</dbReference>
<dbReference type="EMBL" id="MLFT02000005">
    <property type="protein sequence ID" value="PHT48138.1"/>
    <property type="molecule type" value="Genomic_DNA"/>
</dbReference>
<dbReference type="OrthoDB" id="1320885at2759"/>
<sequence length="348" mass="39705">MKDEKFQYLDLLGARDIHVLKVLPLWDIEELVNTISIPSQLHFSKWVDIFALVYKVIRDYVDSMDELLQPLVDEAMLSGYSCREEWISGMLTSLWTKMKMLYIWPSEASYNVDNNIRLIYREGNPHSSNMVFGLGPSMKRADLSLQIRPRHAGFGSSRKYSLHSPGPTGGFLRALSFIKKAASSDGGTDIFFRTVFLLLEQMDHYCSRWMNEKKDGERLKRGKKRHALLITYQDKATQTDIIEEDTLEKIFNTLTTLSMKVDSMGNEIEKLKTNEVKLKSIATNQLTQQCAELCRSEDIKIPELEGDVGTLHKTHNIYQSTSAGQRYGLVDELYVKGEINSGSTLDGL</sequence>
<protein>
    <submittedName>
        <fullName evidence="1">RINT1-like protein MAG2</fullName>
    </submittedName>
</protein>
<keyword evidence="2" id="KW-1185">Reference proteome</keyword>
<dbReference type="STRING" id="33114.A0A2G2WS96"/>
<dbReference type="GO" id="GO:0060628">
    <property type="term" value="P:regulation of ER to Golgi vesicle-mediated transport"/>
    <property type="evidence" value="ECO:0007669"/>
    <property type="project" value="TreeGrafter"/>
</dbReference>
<dbReference type="PANTHER" id="PTHR13520:SF1">
    <property type="entry name" value="RINT1-LIKE PROTEIN MAG2"/>
    <property type="match status" value="1"/>
</dbReference>
<dbReference type="GO" id="GO:0006888">
    <property type="term" value="P:endoplasmic reticulum to Golgi vesicle-mediated transport"/>
    <property type="evidence" value="ECO:0007669"/>
    <property type="project" value="InterPro"/>
</dbReference>
<reference evidence="1 2" key="1">
    <citation type="journal article" date="2017" name="Genome Biol.">
        <title>New reference genome sequences of hot pepper reveal the massive evolution of plant disease-resistance genes by retroduplication.</title>
        <authorList>
            <person name="Kim S."/>
            <person name="Park J."/>
            <person name="Yeom S.I."/>
            <person name="Kim Y.M."/>
            <person name="Seo E."/>
            <person name="Kim K.T."/>
            <person name="Kim M.S."/>
            <person name="Lee J.M."/>
            <person name="Cheong K."/>
            <person name="Shin H.S."/>
            <person name="Kim S.B."/>
            <person name="Han K."/>
            <person name="Lee J."/>
            <person name="Park M."/>
            <person name="Lee H.A."/>
            <person name="Lee H.Y."/>
            <person name="Lee Y."/>
            <person name="Oh S."/>
            <person name="Lee J.H."/>
            <person name="Choi E."/>
            <person name="Choi E."/>
            <person name="Lee S.E."/>
            <person name="Jeon J."/>
            <person name="Kim H."/>
            <person name="Choi G."/>
            <person name="Song H."/>
            <person name="Lee J."/>
            <person name="Lee S.C."/>
            <person name="Kwon J.K."/>
            <person name="Lee H.Y."/>
            <person name="Koo N."/>
            <person name="Hong Y."/>
            <person name="Kim R.W."/>
            <person name="Kang W.H."/>
            <person name="Huh J.H."/>
            <person name="Kang B.C."/>
            <person name="Yang T.J."/>
            <person name="Lee Y.H."/>
            <person name="Bennetzen J.L."/>
            <person name="Choi D."/>
        </authorList>
    </citation>
    <scope>NUCLEOTIDE SEQUENCE [LARGE SCALE GENOMIC DNA]</scope>
    <source>
        <strain evidence="2">cv. PBC81</strain>
    </source>
</reference>
<accession>A0A2G2WS96</accession>
<name>A0A2G2WS96_CAPBA</name>